<dbReference type="Proteomes" id="UP001187192">
    <property type="component" value="Unassembled WGS sequence"/>
</dbReference>
<protein>
    <submittedName>
        <fullName evidence="2">Uncharacterized protein</fullName>
    </submittedName>
</protein>
<evidence type="ECO:0000256" key="1">
    <source>
        <dbReference type="SAM" id="MobiDB-lite"/>
    </source>
</evidence>
<feature type="region of interest" description="Disordered" evidence="1">
    <location>
        <begin position="47"/>
        <end position="66"/>
    </location>
</feature>
<feature type="region of interest" description="Disordered" evidence="1">
    <location>
        <begin position="1"/>
        <end position="25"/>
    </location>
</feature>
<accession>A0AA88AYX3</accession>
<name>A0AA88AYX3_FICCA</name>
<reference evidence="2" key="1">
    <citation type="submission" date="2023-07" db="EMBL/GenBank/DDBJ databases">
        <title>draft genome sequence of fig (Ficus carica).</title>
        <authorList>
            <person name="Takahashi T."/>
            <person name="Nishimura K."/>
        </authorList>
    </citation>
    <scope>NUCLEOTIDE SEQUENCE</scope>
</reference>
<proteinExistence type="predicted"/>
<organism evidence="2 3">
    <name type="scientific">Ficus carica</name>
    <name type="common">Common fig</name>
    <dbReference type="NCBI Taxonomy" id="3494"/>
    <lineage>
        <taxon>Eukaryota</taxon>
        <taxon>Viridiplantae</taxon>
        <taxon>Streptophyta</taxon>
        <taxon>Embryophyta</taxon>
        <taxon>Tracheophyta</taxon>
        <taxon>Spermatophyta</taxon>
        <taxon>Magnoliopsida</taxon>
        <taxon>eudicotyledons</taxon>
        <taxon>Gunneridae</taxon>
        <taxon>Pentapetalae</taxon>
        <taxon>rosids</taxon>
        <taxon>fabids</taxon>
        <taxon>Rosales</taxon>
        <taxon>Moraceae</taxon>
        <taxon>Ficeae</taxon>
        <taxon>Ficus</taxon>
    </lineage>
</organism>
<evidence type="ECO:0000313" key="3">
    <source>
        <dbReference type="Proteomes" id="UP001187192"/>
    </source>
</evidence>
<gene>
    <name evidence="2" type="ORF">TIFTF001_025547</name>
</gene>
<evidence type="ECO:0000313" key="2">
    <source>
        <dbReference type="EMBL" id="GMN56416.1"/>
    </source>
</evidence>
<comment type="caution">
    <text evidence="2">The sequence shown here is derived from an EMBL/GenBank/DDBJ whole genome shotgun (WGS) entry which is preliminary data.</text>
</comment>
<dbReference type="AlphaFoldDB" id="A0AA88AYX3"/>
<keyword evidence="3" id="KW-1185">Reference proteome</keyword>
<dbReference type="EMBL" id="BTGU01000063">
    <property type="protein sequence ID" value="GMN56416.1"/>
    <property type="molecule type" value="Genomic_DNA"/>
</dbReference>
<sequence length="66" mass="7473">MGREGEESPQEDDYQPLPDIWQDDNAHDPFEVHMIFASFDARDVVDYGGGGEKGEDEEECEVGRLL</sequence>